<dbReference type="EMBL" id="JAUKTR010000001">
    <property type="protein sequence ID" value="MDO1558214.1"/>
    <property type="molecule type" value="Genomic_DNA"/>
</dbReference>
<name>A0ABT8SJN9_9CAUL</name>
<keyword evidence="2" id="KW-1185">Reference proteome</keyword>
<accession>A0ABT8SJN9</accession>
<organism evidence="1 2">
    <name type="scientific">Peiella sedimenti</name>
    <dbReference type="NCBI Taxonomy" id="3061083"/>
    <lineage>
        <taxon>Bacteria</taxon>
        <taxon>Pseudomonadati</taxon>
        <taxon>Pseudomonadota</taxon>
        <taxon>Alphaproteobacteria</taxon>
        <taxon>Caulobacterales</taxon>
        <taxon>Caulobacteraceae</taxon>
        <taxon>Peiella</taxon>
    </lineage>
</organism>
<dbReference type="RefSeq" id="WP_302108634.1">
    <property type="nucleotide sequence ID" value="NZ_JAUKTR010000001.1"/>
</dbReference>
<comment type="caution">
    <text evidence="1">The sequence shown here is derived from an EMBL/GenBank/DDBJ whole genome shotgun (WGS) entry which is preliminary data.</text>
</comment>
<reference evidence="1" key="1">
    <citation type="submission" date="2023-07" db="EMBL/GenBank/DDBJ databases">
        <title>Brevundimonas soil sp. nov., isolated from the soil of chemical plant.</title>
        <authorList>
            <person name="Wu N."/>
        </authorList>
    </citation>
    <scope>NUCLEOTIDE SEQUENCE</scope>
    <source>
        <strain evidence="1">XZ-24</strain>
    </source>
</reference>
<proteinExistence type="predicted"/>
<evidence type="ECO:0000313" key="1">
    <source>
        <dbReference type="EMBL" id="MDO1558214.1"/>
    </source>
</evidence>
<sequence length="282" mass="31094">MLALIAAAALAQAPTADGLPTYDEVGLTWARMPSLRQMQRLYGRNVQGEFATSQPMPRVRVDLACEPDAAGALDCQALESDDADPRWSTAAEQLVERARVRTIDGGTPEGRRFGFRVSFGNWDGRDLPERFHPTEAGLRWTRNPKMAELWSMRGQRSGEDYSAELRCTTLRGGRLNCDVERLGGGATPEFAFAARQAMEEARVTRVDDQPLEGRQFNWTLTIMRQGHCNPVGLSGDDGLTTTGPSLDAQGNAVGSGELETYRGNPRCYPAMLQVYGPRQRQD</sequence>
<protein>
    <submittedName>
        <fullName evidence="1">Uncharacterized protein</fullName>
    </submittedName>
</protein>
<gene>
    <name evidence="1" type="ORF">Q0812_02055</name>
</gene>
<dbReference type="Proteomes" id="UP001169063">
    <property type="component" value="Unassembled WGS sequence"/>
</dbReference>
<evidence type="ECO:0000313" key="2">
    <source>
        <dbReference type="Proteomes" id="UP001169063"/>
    </source>
</evidence>